<proteinExistence type="predicted"/>
<feature type="compositionally biased region" description="Polar residues" evidence="1">
    <location>
        <begin position="15"/>
        <end position="31"/>
    </location>
</feature>
<keyword evidence="3" id="KW-1185">Reference proteome</keyword>
<evidence type="ECO:0000313" key="3">
    <source>
        <dbReference type="Proteomes" id="UP000265520"/>
    </source>
</evidence>
<organism evidence="2 3">
    <name type="scientific">Trifolium medium</name>
    <dbReference type="NCBI Taxonomy" id="97028"/>
    <lineage>
        <taxon>Eukaryota</taxon>
        <taxon>Viridiplantae</taxon>
        <taxon>Streptophyta</taxon>
        <taxon>Embryophyta</taxon>
        <taxon>Tracheophyta</taxon>
        <taxon>Spermatophyta</taxon>
        <taxon>Magnoliopsida</taxon>
        <taxon>eudicotyledons</taxon>
        <taxon>Gunneridae</taxon>
        <taxon>Pentapetalae</taxon>
        <taxon>rosids</taxon>
        <taxon>fabids</taxon>
        <taxon>Fabales</taxon>
        <taxon>Fabaceae</taxon>
        <taxon>Papilionoideae</taxon>
        <taxon>50 kb inversion clade</taxon>
        <taxon>NPAAA clade</taxon>
        <taxon>Hologalegina</taxon>
        <taxon>IRL clade</taxon>
        <taxon>Trifolieae</taxon>
        <taxon>Trifolium</taxon>
    </lineage>
</organism>
<evidence type="ECO:0000313" key="2">
    <source>
        <dbReference type="EMBL" id="MCI36487.1"/>
    </source>
</evidence>
<feature type="compositionally biased region" description="Basic and acidic residues" evidence="1">
    <location>
        <begin position="1"/>
        <end position="14"/>
    </location>
</feature>
<comment type="caution">
    <text evidence="2">The sequence shown here is derived from an EMBL/GenBank/DDBJ whole genome shotgun (WGS) entry which is preliminary data.</text>
</comment>
<dbReference type="AlphaFoldDB" id="A0A392RJT3"/>
<feature type="non-terminal residue" evidence="2">
    <location>
        <position position="132"/>
    </location>
</feature>
<evidence type="ECO:0000256" key="1">
    <source>
        <dbReference type="SAM" id="MobiDB-lite"/>
    </source>
</evidence>
<protein>
    <submittedName>
        <fullName evidence="2">DUF4283 domain protein</fullName>
    </submittedName>
</protein>
<reference evidence="2 3" key="1">
    <citation type="journal article" date="2018" name="Front. Plant Sci.">
        <title>Red Clover (Trifolium pratense) and Zigzag Clover (T. medium) - A Picture of Genomic Similarities and Differences.</title>
        <authorList>
            <person name="Dluhosova J."/>
            <person name="Istvanek J."/>
            <person name="Nedelnik J."/>
            <person name="Repkova J."/>
        </authorList>
    </citation>
    <scope>NUCLEOTIDE SEQUENCE [LARGE SCALE GENOMIC DNA]</scope>
    <source>
        <strain evidence="3">cv. 10/8</strain>
        <tissue evidence="2">Leaf</tissue>
    </source>
</reference>
<dbReference type="Proteomes" id="UP000265520">
    <property type="component" value="Unassembled WGS sequence"/>
</dbReference>
<feature type="compositionally biased region" description="Basic and acidic residues" evidence="1">
    <location>
        <begin position="49"/>
        <end position="70"/>
    </location>
</feature>
<feature type="non-terminal residue" evidence="2">
    <location>
        <position position="1"/>
    </location>
</feature>
<accession>A0A392RJT3</accession>
<feature type="region of interest" description="Disordered" evidence="1">
    <location>
        <begin position="109"/>
        <end position="132"/>
    </location>
</feature>
<dbReference type="EMBL" id="LXQA010234255">
    <property type="protein sequence ID" value="MCI36487.1"/>
    <property type="molecule type" value="Genomic_DNA"/>
</dbReference>
<feature type="region of interest" description="Disordered" evidence="1">
    <location>
        <begin position="1"/>
        <end position="84"/>
    </location>
</feature>
<feature type="compositionally biased region" description="Basic and acidic residues" evidence="1">
    <location>
        <begin position="119"/>
        <end position="132"/>
    </location>
</feature>
<sequence length="132" mass="14623">SIEGESEKEVERTADTLSPAFNSVAVSSPQGESGDRVLRTNVSPQLSDAQDRPAIRKTHEEMGRGDENSLRSKRTNSCPPEASRSVISVPWSLEWLHDHNHGDAGVIFSASKKAKKRDHHGEKQKKIEQQDP</sequence>
<name>A0A392RJT3_9FABA</name>